<dbReference type="InterPro" id="IPR009057">
    <property type="entry name" value="Homeodomain-like_sf"/>
</dbReference>
<dbReference type="Gene3D" id="1.10.8.60">
    <property type="match status" value="1"/>
</dbReference>
<dbReference type="InterPro" id="IPR001789">
    <property type="entry name" value="Sig_transdc_resp-reg_receiver"/>
</dbReference>
<dbReference type="PROSITE" id="PS50045">
    <property type="entry name" value="SIGMA54_INTERACT_4"/>
    <property type="match status" value="1"/>
</dbReference>
<keyword evidence="3" id="KW-0805">Transcription regulation</keyword>
<dbReference type="GO" id="GO:0006355">
    <property type="term" value="P:regulation of DNA-templated transcription"/>
    <property type="evidence" value="ECO:0007669"/>
    <property type="project" value="InterPro"/>
</dbReference>
<dbReference type="InterPro" id="IPR002197">
    <property type="entry name" value="HTH_Fis"/>
</dbReference>
<evidence type="ECO:0000256" key="2">
    <source>
        <dbReference type="ARBA" id="ARBA00022840"/>
    </source>
</evidence>
<dbReference type="PROSITE" id="PS50110">
    <property type="entry name" value="RESPONSE_REGULATORY"/>
    <property type="match status" value="1"/>
</dbReference>
<dbReference type="PANTHER" id="PTHR32071">
    <property type="entry name" value="TRANSCRIPTIONAL REGULATORY PROTEIN"/>
    <property type="match status" value="1"/>
</dbReference>
<dbReference type="Gene3D" id="3.40.50.2300">
    <property type="match status" value="1"/>
</dbReference>
<dbReference type="OrthoDB" id="9804019at2"/>
<dbReference type="Pfam" id="PF25601">
    <property type="entry name" value="AAA_lid_14"/>
    <property type="match status" value="1"/>
</dbReference>
<keyword evidence="5" id="KW-0804">Transcription</keyword>
<evidence type="ECO:0000256" key="6">
    <source>
        <dbReference type="PROSITE-ProRule" id="PRU00169"/>
    </source>
</evidence>
<dbReference type="PRINTS" id="PR01590">
    <property type="entry name" value="HTHFIS"/>
</dbReference>
<protein>
    <submittedName>
        <fullName evidence="9">Two-component system, NtrC family, response regulator PilR</fullName>
    </submittedName>
</protein>
<keyword evidence="2" id="KW-0067">ATP-binding</keyword>
<dbReference type="RefSeq" id="WP_092427772.1">
    <property type="nucleotide sequence ID" value="NZ_FOXM01000001.1"/>
</dbReference>
<dbReference type="InterPro" id="IPR025944">
    <property type="entry name" value="Sigma_54_int_dom_CS"/>
</dbReference>
<dbReference type="FunFam" id="1.10.10.60:FF:000530">
    <property type="entry name" value="Sigma-54-dependent transcriptional response regulator PilR"/>
    <property type="match status" value="1"/>
</dbReference>
<dbReference type="PROSITE" id="PS00675">
    <property type="entry name" value="SIGMA54_INTERACT_1"/>
    <property type="match status" value="1"/>
</dbReference>
<dbReference type="InterPro" id="IPR025662">
    <property type="entry name" value="Sigma_54_int_dom_ATP-bd_1"/>
</dbReference>
<keyword evidence="1" id="KW-0547">Nucleotide-binding</keyword>
<name>A0A1I5PAI7_9GAMM</name>
<feature type="modified residue" description="4-aspartylphosphate" evidence="6">
    <location>
        <position position="53"/>
    </location>
</feature>
<accession>A0A1I5PAI7</accession>
<evidence type="ECO:0000256" key="4">
    <source>
        <dbReference type="ARBA" id="ARBA00023125"/>
    </source>
</evidence>
<gene>
    <name evidence="9" type="ORF">SAMN05216229_101408</name>
</gene>
<evidence type="ECO:0000259" key="7">
    <source>
        <dbReference type="PROSITE" id="PS50045"/>
    </source>
</evidence>
<dbReference type="Gene3D" id="3.40.50.300">
    <property type="entry name" value="P-loop containing nucleotide triphosphate hydrolases"/>
    <property type="match status" value="1"/>
</dbReference>
<reference evidence="10" key="1">
    <citation type="submission" date="2016-10" db="EMBL/GenBank/DDBJ databases">
        <authorList>
            <person name="Varghese N."/>
            <person name="Submissions S."/>
        </authorList>
    </citation>
    <scope>NUCLEOTIDE SEQUENCE [LARGE SCALE GENOMIC DNA]</scope>
    <source>
        <strain evidence="10">JCM 18195</strain>
    </source>
</reference>
<dbReference type="SUPFAM" id="SSF52540">
    <property type="entry name" value="P-loop containing nucleoside triphosphate hydrolases"/>
    <property type="match status" value="1"/>
</dbReference>
<evidence type="ECO:0000259" key="8">
    <source>
        <dbReference type="PROSITE" id="PS50110"/>
    </source>
</evidence>
<dbReference type="SUPFAM" id="SSF52172">
    <property type="entry name" value="CheY-like"/>
    <property type="match status" value="1"/>
</dbReference>
<sequence length="447" mass="49445">MAQRALIVDDEPDIRELLEITLGRMKLDTRCARNVKEAREWLAREPFDLCLTDMRLPDGTGQELVQLIQQRYPQTPVAMITAYGSLDTAINALKAGAFDFLTKPVDLARLRELVATALRLRSPAQPGDGSVDSRLLGDSPPMRLLRKQIAKLSRSQAPVYISGESGSGKELVARLIHELGPRSEQPFVPVNCGAIPSELMESEFFGHKKGSFTGAVEDKPGLFKAADGGTLFLDEVADLPLAMQVKLLRAIQEKAVRAVGGQQEVAVDVRILSATHKDLAGEVAAGRFRQDLYYRLNVIELGVPPLRERREDIALLAERSLQRLAAECGLDAAQLSDEALEKLKNYRFPGNVRELENMLERAYTLCEDDVIQASDLRLGDAPAPGSGESAGGNLTQIDDLEDFLENIERQAIMQALEETRWNRTAAAQRLGLSFRSMRYRLKKLGID</sequence>
<evidence type="ECO:0000256" key="3">
    <source>
        <dbReference type="ARBA" id="ARBA00023015"/>
    </source>
</evidence>
<dbReference type="InterPro" id="IPR002078">
    <property type="entry name" value="Sigma_54_int"/>
</dbReference>
<dbReference type="EMBL" id="FOXM01000001">
    <property type="protein sequence ID" value="SFP30810.1"/>
    <property type="molecule type" value="Genomic_DNA"/>
</dbReference>
<dbReference type="Pfam" id="PF00158">
    <property type="entry name" value="Sigma54_activat"/>
    <property type="match status" value="1"/>
</dbReference>
<dbReference type="CDD" id="cd19926">
    <property type="entry name" value="REC_PilR"/>
    <property type="match status" value="1"/>
</dbReference>
<keyword evidence="6" id="KW-0597">Phosphoprotein</keyword>
<feature type="domain" description="Sigma-54 factor interaction" evidence="7">
    <location>
        <begin position="135"/>
        <end position="364"/>
    </location>
</feature>
<dbReference type="AlphaFoldDB" id="A0A1I5PAI7"/>
<dbReference type="Pfam" id="PF00072">
    <property type="entry name" value="Response_reg"/>
    <property type="match status" value="1"/>
</dbReference>
<dbReference type="Gene3D" id="1.10.10.60">
    <property type="entry name" value="Homeodomain-like"/>
    <property type="match status" value="1"/>
</dbReference>
<dbReference type="InterPro" id="IPR025943">
    <property type="entry name" value="Sigma_54_int_dom_ATP-bd_2"/>
</dbReference>
<dbReference type="SMART" id="SM00382">
    <property type="entry name" value="AAA"/>
    <property type="match status" value="1"/>
</dbReference>
<evidence type="ECO:0000313" key="10">
    <source>
        <dbReference type="Proteomes" id="UP000243084"/>
    </source>
</evidence>
<dbReference type="GO" id="GO:0000160">
    <property type="term" value="P:phosphorelay signal transduction system"/>
    <property type="evidence" value="ECO:0007669"/>
    <property type="project" value="InterPro"/>
</dbReference>
<evidence type="ECO:0000256" key="5">
    <source>
        <dbReference type="ARBA" id="ARBA00023163"/>
    </source>
</evidence>
<dbReference type="InterPro" id="IPR027417">
    <property type="entry name" value="P-loop_NTPase"/>
</dbReference>
<dbReference type="GO" id="GO:0005524">
    <property type="term" value="F:ATP binding"/>
    <property type="evidence" value="ECO:0007669"/>
    <property type="project" value="UniProtKB-KW"/>
</dbReference>
<dbReference type="CDD" id="cd00009">
    <property type="entry name" value="AAA"/>
    <property type="match status" value="1"/>
</dbReference>
<dbReference type="SUPFAM" id="SSF46689">
    <property type="entry name" value="Homeodomain-like"/>
    <property type="match status" value="1"/>
</dbReference>
<dbReference type="GO" id="GO:0043565">
    <property type="term" value="F:sequence-specific DNA binding"/>
    <property type="evidence" value="ECO:0007669"/>
    <property type="project" value="InterPro"/>
</dbReference>
<evidence type="ECO:0000313" key="9">
    <source>
        <dbReference type="EMBL" id="SFP30810.1"/>
    </source>
</evidence>
<dbReference type="InterPro" id="IPR003593">
    <property type="entry name" value="AAA+_ATPase"/>
</dbReference>
<evidence type="ECO:0000256" key="1">
    <source>
        <dbReference type="ARBA" id="ARBA00022741"/>
    </source>
</evidence>
<dbReference type="Pfam" id="PF02954">
    <property type="entry name" value="HTH_8"/>
    <property type="match status" value="1"/>
</dbReference>
<feature type="domain" description="Response regulatory" evidence="8">
    <location>
        <begin position="4"/>
        <end position="118"/>
    </location>
</feature>
<dbReference type="PROSITE" id="PS00688">
    <property type="entry name" value="SIGMA54_INTERACT_3"/>
    <property type="match status" value="1"/>
</dbReference>
<dbReference type="InterPro" id="IPR058031">
    <property type="entry name" value="AAA_lid_NorR"/>
</dbReference>
<keyword evidence="4" id="KW-0238">DNA-binding</keyword>
<dbReference type="PROSITE" id="PS00676">
    <property type="entry name" value="SIGMA54_INTERACT_2"/>
    <property type="match status" value="1"/>
</dbReference>
<keyword evidence="10" id="KW-1185">Reference proteome</keyword>
<dbReference type="SMART" id="SM00448">
    <property type="entry name" value="REC"/>
    <property type="match status" value="1"/>
</dbReference>
<organism evidence="9 10">
    <name type="scientific">Geopseudomonas sagittaria</name>
    <dbReference type="NCBI Taxonomy" id="1135990"/>
    <lineage>
        <taxon>Bacteria</taxon>
        <taxon>Pseudomonadati</taxon>
        <taxon>Pseudomonadota</taxon>
        <taxon>Gammaproteobacteria</taxon>
        <taxon>Pseudomonadales</taxon>
        <taxon>Pseudomonadaceae</taxon>
        <taxon>Geopseudomonas</taxon>
    </lineage>
</organism>
<proteinExistence type="predicted"/>
<dbReference type="Proteomes" id="UP000243084">
    <property type="component" value="Unassembled WGS sequence"/>
</dbReference>
<dbReference type="InterPro" id="IPR011006">
    <property type="entry name" value="CheY-like_superfamily"/>
</dbReference>
<dbReference type="FunFam" id="3.40.50.300:FF:000006">
    <property type="entry name" value="DNA-binding transcriptional regulator NtrC"/>
    <property type="match status" value="1"/>
</dbReference>
<dbReference type="PANTHER" id="PTHR32071:SF100">
    <property type="entry name" value="RESPONSE REGULATOR PROTEIN PILR"/>
    <property type="match status" value="1"/>
</dbReference>